<protein>
    <recommendedName>
        <fullName evidence="3">ParB/Sulfiredoxin domain-containing protein</fullName>
    </recommendedName>
</protein>
<evidence type="ECO:0008006" key="3">
    <source>
        <dbReference type="Google" id="ProtNLM"/>
    </source>
</evidence>
<dbReference type="OrthoDB" id="950695at2"/>
<evidence type="ECO:0000313" key="1">
    <source>
        <dbReference type="EMBL" id="ADG97657.1"/>
    </source>
</evidence>
<evidence type="ECO:0000313" key="2">
    <source>
        <dbReference type="Proteomes" id="UP000002247"/>
    </source>
</evidence>
<sequence>MTTTIPTPASAFADASGPDASWWWIGPEEAEELLGHNTRNRNLRPAHRDALARDMTEGRWKENAAPVQVAADGTLLDGQHRLSAIVKSGVRLKLLLVTGLPKDSQHVMDSGAKRTVADALRIDGVPDATKVASAARAVIMLDQRHVPTHTETVAFAREHAEQLACATRLGYQVYRDLAGSPSSWAAAAWRILAVDHVNGHMFLHLLASGEMIGHGHPAYTLRRKLRSGLASANNPKALRDTLAPVFKAFNLWGAGKSAQVIRVDPNEHYPWPRLAENPLD</sequence>
<dbReference type="Proteomes" id="UP000002247">
    <property type="component" value="Chromosome"/>
</dbReference>
<dbReference type="eggNOG" id="ENOG5032YZS">
    <property type="taxonomic scope" value="Bacteria"/>
</dbReference>
<dbReference type="RefSeq" id="WP_013138113.1">
    <property type="nucleotide sequence ID" value="NC_014168.1"/>
</dbReference>
<gene>
    <name evidence="1" type="ordered locus">Srot_1186</name>
</gene>
<proteinExistence type="predicted"/>
<dbReference type="AlphaFoldDB" id="D6ZFD3"/>
<keyword evidence="2" id="KW-1185">Reference proteome</keyword>
<organism evidence="1 2">
    <name type="scientific">Segniliparus rotundus (strain ATCC BAA-972 / CDC 1076 / CIP 108378 / DSM 44985 / JCM 13578)</name>
    <dbReference type="NCBI Taxonomy" id="640132"/>
    <lineage>
        <taxon>Bacteria</taxon>
        <taxon>Bacillati</taxon>
        <taxon>Actinomycetota</taxon>
        <taxon>Actinomycetes</taxon>
        <taxon>Mycobacteriales</taxon>
        <taxon>Segniliparaceae</taxon>
        <taxon>Segniliparus</taxon>
    </lineage>
</organism>
<dbReference type="HOGENOM" id="CLU_075805_0_0_11"/>
<reference evidence="1 2" key="1">
    <citation type="journal article" date="2010" name="Stand. Genomic Sci.">
        <title>Complete genome sequence of Segniliparus rotundus type strain (CDC 1076).</title>
        <authorList>
            <person name="Sikorski J."/>
            <person name="Lapidus A."/>
            <person name="Copeland A."/>
            <person name="Misra M."/>
            <person name="Glavina Del Rio T."/>
            <person name="Nolan M."/>
            <person name="Lucas S."/>
            <person name="Chen F."/>
            <person name="Tice H."/>
            <person name="Cheng J.F."/>
            <person name="Jando M."/>
            <person name="Schneider S."/>
            <person name="Bruce D."/>
            <person name="Goodwin L."/>
            <person name="Pitluck S."/>
            <person name="Liolios K."/>
            <person name="Mikhailova N."/>
            <person name="Pati A."/>
            <person name="Ivanova N."/>
            <person name="Mavromatis K."/>
            <person name="Chen A."/>
            <person name="Palaniappan K."/>
            <person name="Chertkov O."/>
            <person name="Land M."/>
            <person name="Hauser L."/>
            <person name="Chang Y.J."/>
            <person name="Jeffries C.D."/>
            <person name="Brettin T."/>
            <person name="Detter J.C."/>
            <person name="Han C."/>
            <person name="Rohde M."/>
            <person name="Goker M."/>
            <person name="Bristow J."/>
            <person name="Eisen J.A."/>
            <person name="Markowitz V."/>
            <person name="Hugenholtz P."/>
            <person name="Kyrpides N.C."/>
            <person name="Klenk H.P."/>
        </authorList>
    </citation>
    <scope>NUCLEOTIDE SEQUENCE [LARGE SCALE GENOMIC DNA]</scope>
    <source>
        <strain evidence="2">ATCC BAA-972 / CDC 1076 / CIP 108378 / DSM 44985 / JCM 13578</strain>
    </source>
</reference>
<dbReference type="KEGG" id="srt:Srot_1186"/>
<dbReference type="STRING" id="640132.Srot_1186"/>
<name>D6ZFD3_SEGRD</name>
<accession>D6ZFD3</accession>
<dbReference type="EMBL" id="CP001958">
    <property type="protein sequence ID" value="ADG97657.1"/>
    <property type="molecule type" value="Genomic_DNA"/>
</dbReference>